<feature type="non-terminal residue" evidence="8">
    <location>
        <position position="1"/>
    </location>
</feature>
<evidence type="ECO:0000313" key="8">
    <source>
        <dbReference type="EMBL" id="CAK0878757.1"/>
    </source>
</evidence>
<dbReference type="InterPro" id="IPR035983">
    <property type="entry name" value="Hect_E3_ubiquitin_ligase"/>
</dbReference>
<evidence type="ECO:0000256" key="4">
    <source>
        <dbReference type="ARBA" id="ARBA00022679"/>
    </source>
</evidence>
<name>A0ABN9VYJ8_9DINO</name>
<reference evidence="8" key="1">
    <citation type="submission" date="2023-10" db="EMBL/GenBank/DDBJ databases">
        <authorList>
            <person name="Chen Y."/>
            <person name="Shah S."/>
            <person name="Dougan E. K."/>
            <person name="Thang M."/>
            <person name="Chan C."/>
        </authorList>
    </citation>
    <scope>NUCLEOTIDE SEQUENCE [LARGE SCALE GENOMIC DNA]</scope>
</reference>
<keyword evidence="4" id="KW-0808">Transferase</keyword>
<dbReference type="SMART" id="SM00119">
    <property type="entry name" value="HECTc"/>
    <property type="match status" value="1"/>
</dbReference>
<accession>A0ABN9VYJ8</accession>
<keyword evidence="9" id="KW-1185">Reference proteome</keyword>
<dbReference type="InterPro" id="IPR050409">
    <property type="entry name" value="E3_ubiq-protein_ligase"/>
</dbReference>
<dbReference type="SUPFAM" id="SSF56204">
    <property type="entry name" value="Hect, E3 ligase catalytic domain"/>
    <property type="match status" value="1"/>
</dbReference>
<dbReference type="PROSITE" id="PS50237">
    <property type="entry name" value="HECT"/>
    <property type="match status" value="1"/>
</dbReference>
<evidence type="ECO:0000259" key="7">
    <source>
        <dbReference type="PROSITE" id="PS50237"/>
    </source>
</evidence>
<dbReference type="EMBL" id="CAUYUJ010017880">
    <property type="protein sequence ID" value="CAK0878757.1"/>
    <property type="molecule type" value="Genomic_DNA"/>
</dbReference>
<comment type="catalytic activity">
    <reaction evidence="1">
        <text>S-ubiquitinyl-[E2 ubiquitin-conjugating enzyme]-L-cysteine + [acceptor protein]-L-lysine = [E2 ubiquitin-conjugating enzyme]-L-cysteine + N(6)-ubiquitinyl-[acceptor protein]-L-lysine.</text>
        <dbReference type="EC" id="2.3.2.26"/>
    </reaction>
</comment>
<comment type="pathway">
    <text evidence="2">Protein modification; protein ubiquitination.</text>
</comment>
<organism evidence="8 9">
    <name type="scientific">Prorocentrum cordatum</name>
    <dbReference type="NCBI Taxonomy" id="2364126"/>
    <lineage>
        <taxon>Eukaryota</taxon>
        <taxon>Sar</taxon>
        <taxon>Alveolata</taxon>
        <taxon>Dinophyceae</taxon>
        <taxon>Prorocentrales</taxon>
        <taxon>Prorocentraceae</taxon>
        <taxon>Prorocentrum</taxon>
    </lineage>
</organism>
<proteinExistence type="predicted"/>
<feature type="domain" description="HECT" evidence="7">
    <location>
        <begin position="252"/>
        <end position="557"/>
    </location>
</feature>
<evidence type="ECO:0000256" key="6">
    <source>
        <dbReference type="PROSITE-ProRule" id="PRU00104"/>
    </source>
</evidence>
<comment type="caution">
    <text evidence="8">The sequence shown here is derived from an EMBL/GenBank/DDBJ whole genome shotgun (WGS) entry which is preliminary data.</text>
</comment>
<dbReference type="Gene3D" id="3.90.1750.10">
    <property type="entry name" value="Hect, E3 ligase catalytic domains"/>
    <property type="match status" value="1"/>
</dbReference>
<dbReference type="EC" id="2.3.2.26" evidence="3"/>
<protein>
    <recommendedName>
        <fullName evidence="3">HECT-type E3 ubiquitin transferase</fullName>
        <ecNumber evidence="3">2.3.2.26</ecNumber>
    </recommendedName>
</protein>
<evidence type="ECO:0000313" key="9">
    <source>
        <dbReference type="Proteomes" id="UP001189429"/>
    </source>
</evidence>
<evidence type="ECO:0000256" key="3">
    <source>
        <dbReference type="ARBA" id="ARBA00012485"/>
    </source>
</evidence>
<sequence>AVGWRDREEGNANLAHIAAQRSNPAMLEALVQHGVAGKLFAEKRGSVGPPHSGDGFTPAHDCAHSGFDFIYDNDGSSWYKDPAKCDHVSARAECLRVLHKGLVQHFSPLLATLASSSGTGFGFAPAVSDASAAIIKSCELRDLDASELSPAEMTVLPQLMDVFLDVGGLKDIDQFFNKAPRAAVNALNKKVRQVEILFSTPKYLGLQTRAAWLRAAMEAIIPPEDGEGIVLEVANWEAPLLGACEALGVASEDGRLTTARPAKLQTVRQARSARDAAAGDGLRRQWLAAAASQLLEPDHGLFVLSADGTTLVPNPHSGSLVPDHLAQFALLGRILGLALLHGEPLCPEMGRLNLAFLGLLFGRSVDEHAGELLDYLDPAARRQMHELQMLAKAGGDVADLCLTFSLAGEPLPAYLARPGRRAQPAESDMKPGGTETLVENHSLNEYVRLRSLSIVRSFSERIGAQLAAAAGGLAVLLPPLLAGQVRGAFAPDELRLLLGGAGEINDAAVDDWEANTTYQGGLTALRGFGPADRARVLEFAVGSASAPPLGFARLPGG</sequence>
<evidence type="ECO:0000256" key="1">
    <source>
        <dbReference type="ARBA" id="ARBA00000885"/>
    </source>
</evidence>
<dbReference type="PANTHER" id="PTHR11254">
    <property type="entry name" value="HECT DOMAIN UBIQUITIN-PROTEIN LIGASE"/>
    <property type="match status" value="1"/>
</dbReference>
<keyword evidence="5 6" id="KW-0833">Ubl conjugation pathway</keyword>
<dbReference type="Gene3D" id="3.30.2160.10">
    <property type="entry name" value="Hect, E3 ligase catalytic domain"/>
    <property type="match status" value="1"/>
</dbReference>
<comment type="caution">
    <text evidence="6">Lacks conserved residue(s) required for the propagation of feature annotation.</text>
</comment>
<dbReference type="Pfam" id="PF00632">
    <property type="entry name" value="HECT"/>
    <property type="match status" value="1"/>
</dbReference>
<evidence type="ECO:0000256" key="2">
    <source>
        <dbReference type="ARBA" id="ARBA00004906"/>
    </source>
</evidence>
<gene>
    <name evidence="8" type="ORF">PCOR1329_LOCUS62397</name>
</gene>
<dbReference type="Proteomes" id="UP001189429">
    <property type="component" value="Unassembled WGS sequence"/>
</dbReference>
<evidence type="ECO:0000256" key="5">
    <source>
        <dbReference type="ARBA" id="ARBA00022786"/>
    </source>
</evidence>
<feature type="non-terminal residue" evidence="8">
    <location>
        <position position="557"/>
    </location>
</feature>
<dbReference type="InterPro" id="IPR000569">
    <property type="entry name" value="HECT_dom"/>
</dbReference>
<dbReference type="PANTHER" id="PTHR11254:SF440">
    <property type="entry name" value="E3 UBIQUITIN-PROTEIN LIGASE NEDD-4"/>
    <property type="match status" value="1"/>
</dbReference>